<proteinExistence type="predicted"/>
<evidence type="ECO:0000313" key="2">
    <source>
        <dbReference type="Proteomes" id="UP000287394"/>
    </source>
</evidence>
<dbReference type="AlphaFoldDB" id="A0A402CSK7"/>
<evidence type="ECO:0000313" key="1">
    <source>
        <dbReference type="EMBL" id="BDI31044.1"/>
    </source>
</evidence>
<protein>
    <submittedName>
        <fullName evidence="1">Uncharacterized protein</fullName>
    </submittedName>
</protein>
<dbReference type="EMBL" id="AP025739">
    <property type="protein sequence ID" value="BDI31044.1"/>
    <property type="molecule type" value="Genomic_DNA"/>
</dbReference>
<accession>A0A402CSK7</accession>
<dbReference type="KEGG" id="ccot:CCAX7_30950"/>
<organism evidence="1 2">
    <name type="scientific">Capsulimonas corticalis</name>
    <dbReference type="NCBI Taxonomy" id="2219043"/>
    <lineage>
        <taxon>Bacteria</taxon>
        <taxon>Bacillati</taxon>
        <taxon>Armatimonadota</taxon>
        <taxon>Armatimonadia</taxon>
        <taxon>Capsulimonadales</taxon>
        <taxon>Capsulimonadaceae</taxon>
        <taxon>Capsulimonas</taxon>
    </lineage>
</organism>
<keyword evidence="2" id="KW-1185">Reference proteome</keyword>
<name>A0A402CSK7_9BACT</name>
<sequence>MESETELGKGRLRATTGQVMDDADGVGGAAAGEASSSQRRMFRAAGAAALRRLIEIRHVDGAATVCRDRPARCAGGMDIPMRQARRRDARLRQHAMFAHFICAGVSEVIGKTACMHGLDAAVAPAHRTLTWANARRGATDCRAIASTTRSQRMLCARRLMTRIFYRSFFVS</sequence>
<gene>
    <name evidence="1" type="ORF">CCAX7_30950</name>
</gene>
<dbReference type="Proteomes" id="UP000287394">
    <property type="component" value="Chromosome"/>
</dbReference>
<reference evidence="1 2" key="1">
    <citation type="journal article" date="2019" name="Int. J. Syst. Evol. Microbiol.">
        <title>Capsulimonas corticalis gen. nov., sp. nov., an aerobic capsulated bacterium, of a novel bacterial order, Capsulimonadales ord. nov., of the class Armatimonadia of the phylum Armatimonadetes.</title>
        <authorList>
            <person name="Li J."/>
            <person name="Kudo C."/>
            <person name="Tonouchi A."/>
        </authorList>
    </citation>
    <scope>NUCLEOTIDE SEQUENCE [LARGE SCALE GENOMIC DNA]</scope>
    <source>
        <strain evidence="1 2">AX-7</strain>
    </source>
</reference>